<dbReference type="AlphaFoldDB" id="A0A0C6F8R1"/>
<dbReference type="InterPro" id="IPR058002">
    <property type="entry name" value="Gp82"/>
</dbReference>
<dbReference type="KEGG" id="maqu:Maq22A_1p34585"/>
<evidence type="ECO:0000313" key="2">
    <source>
        <dbReference type="Proteomes" id="UP000061432"/>
    </source>
</evidence>
<proteinExistence type="predicted"/>
<protein>
    <submittedName>
        <fullName evidence="1">Uncharacterized protein</fullName>
    </submittedName>
</protein>
<evidence type="ECO:0000313" key="1">
    <source>
        <dbReference type="EMBL" id="BAQ49181.1"/>
    </source>
</evidence>
<name>A0A0C6F8R1_9HYPH</name>
<reference evidence="2" key="2">
    <citation type="submission" date="2015-01" db="EMBL/GenBank/DDBJ databases">
        <title>Complete genome sequence of Methylobacterium aquaticum strain 22A.</title>
        <authorList>
            <person name="Tani A."/>
            <person name="Ogura Y."/>
            <person name="Hayashi T."/>
        </authorList>
    </citation>
    <scope>NUCLEOTIDE SEQUENCE [LARGE SCALE GENOMIC DNA]</scope>
    <source>
        <strain evidence="2">MA-22A</strain>
        <plasmid evidence="2">Plasmid pMaq22A_1p DNA</plasmid>
    </source>
</reference>
<keyword evidence="1" id="KW-0614">Plasmid</keyword>
<accession>A0A0C6F8R1</accession>
<reference evidence="1 2" key="1">
    <citation type="journal article" date="2015" name="Genome Announc.">
        <title>Complete Genome Sequence of Methylobacterium aquaticum Strain 22A, Isolated from Racomitrium japonicum Moss.</title>
        <authorList>
            <person name="Tani A."/>
            <person name="Ogura Y."/>
            <person name="Hayashi T."/>
            <person name="Kimbara K."/>
        </authorList>
    </citation>
    <scope>NUCLEOTIDE SEQUENCE [LARGE SCALE GENOMIC DNA]</scope>
    <source>
        <strain evidence="1 2">MA-22A</strain>
        <plasmid evidence="2">Plasmid pMaq22A_1p DNA</plasmid>
    </source>
</reference>
<gene>
    <name evidence="1" type="ORF">Maq22A_1p34585</name>
</gene>
<organism evidence="1 2">
    <name type="scientific">Methylobacterium aquaticum</name>
    <dbReference type="NCBI Taxonomy" id="270351"/>
    <lineage>
        <taxon>Bacteria</taxon>
        <taxon>Pseudomonadati</taxon>
        <taxon>Pseudomonadota</taxon>
        <taxon>Alphaproteobacteria</taxon>
        <taxon>Hyphomicrobiales</taxon>
        <taxon>Methylobacteriaceae</taxon>
        <taxon>Methylobacterium</taxon>
    </lineage>
</organism>
<dbReference type="Proteomes" id="UP000061432">
    <property type="component" value="Plasmid pMaq22A_1p"/>
</dbReference>
<dbReference type="EMBL" id="AP014705">
    <property type="protein sequence ID" value="BAQ49181.1"/>
    <property type="molecule type" value="Genomic_DNA"/>
</dbReference>
<sequence>MVGIGACAADMPSPRSVEVYRNLTRKAWSVRVNGRVVAHVQAIALQAVTLRASEAGRLRCLRTGARDVHAWARGTEAEEPRPPGAIRLRYRLEEPGFRAGGSVITAASAAWFEADGSAWIEGGGDEGLDFQRRSRRCDAVDAAGRPAL</sequence>
<dbReference type="Pfam" id="PF25735">
    <property type="entry name" value="Phage_L5_gp82"/>
    <property type="match status" value="1"/>
</dbReference>
<geneLocation type="plasmid" evidence="2">
    <name>pMaq22A_1p DNA</name>
</geneLocation>